<evidence type="ECO:0000313" key="3">
    <source>
        <dbReference type="EMBL" id="AHH18453.1"/>
    </source>
</evidence>
<gene>
    <name evidence="3" type="primary">mce8D</name>
    <name evidence="3" type="ORF">NONO_c36660</name>
</gene>
<dbReference type="Proteomes" id="UP000019150">
    <property type="component" value="Chromosome"/>
</dbReference>
<keyword evidence="4" id="KW-1185">Reference proteome</keyword>
<reference evidence="3 4" key="1">
    <citation type="journal article" date="2014" name="Appl. Environ. Microbiol.">
        <title>Insights into the Microbial Degradation of Rubber and Gutta-Percha by Analysis of the Complete Genome of Nocardia nova SH22a.</title>
        <authorList>
            <person name="Luo Q."/>
            <person name="Hiessl S."/>
            <person name="Poehlein A."/>
            <person name="Daniel R."/>
            <person name="Steinbuchel A."/>
        </authorList>
    </citation>
    <scope>NUCLEOTIDE SEQUENCE [LARGE SCALE GENOMIC DNA]</scope>
    <source>
        <strain evidence="3">SH22a</strain>
    </source>
</reference>
<feature type="transmembrane region" description="Helical" evidence="1">
    <location>
        <begin position="6"/>
        <end position="30"/>
    </location>
</feature>
<evidence type="ECO:0000256" key="1">
    <source>
        <dbReference type="SAM" id="Phobius"/>
    </source>
</evidence>
<dbReference type="InterPro" id="IPR003399">
    <property type="entry name" value="Mce/MlaD"/>
</dbReference>
<dbReference type="PATRIC" id="fig|1415166.3.peg.3763"/>
<evidence type="ECO:0000313" key="4">
    <source>
        <dbReference type="Proteomes" id="UP000019150"/>
    </source>
</evidence>
<dbReference type="HOGENOM" id="CLU_044068_2_0_11"/>
<dbReference type="KEGG" id="nno:NONO_c36660"/>
<keyword evidence="1" id="KW-1133">Transmembrane helix</keyword>
<dbReference type="AlphaFoldDB" id="W5THK6"/>
<evidence type="ECO:0000259" key="2">
    <source>
        <dbReference type="Pfam" id="PF02470"/>
    </source>
</evidence>
<feature type="domain" description="Mce/MlaD" evidence="2">
    <location>
        <begin position="39"/>
        <end position="109"/>
    </location>
</feature>
<name>W5THK6_9NOCA</name>
<dbReference type="Pfam" id="PF02470">
    <property type="entry name" value="MlaD"/>
    <property type="match status" value="1"/>
</dbReference>
<dbReference type="RefSeq" id="WP_051494738.1">
    <property type="nucleotide sequence ID" value="NZ_CP006850.1"/>
</dbReference>
<dbReference type="EMBL" id="CP006850">
    <property type="protein sequence ID" value="AHH18453.1"/>
    <property type="molecule type" value="Genomic_DNA"/>
</dbReference>
<dbReference type="STRING" id="1415166.NONO_c36660"/>
<dbReference type="OrthoDB" id="4608030at2"/>
<dbReference type="PANTHER" id="PTHR33371">
    <property type="entry name" value="INTERMEMBRANE PHOSPHOLIPID TRANSPORT SYSTEM BINDING PROTEIN MLAD-RELATED"/>
    <property type="match status" value="1"/>
</dbReference>
<sequence>MKRVLASRGFISVLGACTVAIVVVVAYLLVAQPMRKKLSYCALMPDAVGLYEGNQVTMRGIAVGTVTTVRPHGAGVRVDFTTDADHPLRGKVTATTVSDTLVADRTLAVLGDGPSSAPWPGDRCITETFTPKSISESLAAFTQLSKDLGGGDPDDRAVRQSLDSFAAATSGTGPSLNALINQLGRVLRSPDAAIGHIGALIDATASLSSAVAANWDDIKVALTQAPDGLAFINQVWDTTTQLIDSMQVIFPWLDNLAREYGRPLLNGLDAAGPGLKLLAANVGTIQQLLDLVPPVVDAMRRTVDPQTGRVTVNYAQPSVALPAPAAAQICTAVDALRPGSCADGSNGLTKLPLLPLVLQLSGAR</sequence>
<keyword evidence="1" id="KW-0812">Transmembrane</keyword>
<dbReference type="InterPro" id="IPR052336">
    <property type="entry name" value="MlaD_Phospholipid_Transporter"/>
</dbReference>
<accession>W5THK6</accession>
<dbReference type="eggNOG" id="COG1463">
    <property type="taxonomic scope" value="Bacteria"/>
</dbReference>
<dbReference type="PANTHER" id="PTHR33371:SF4">
    <property type="entry name" value="INTERMEMBRANE PHOSPHOLIPID TRANSPORT SYSTEM BINDING PROTEIN MLAD"/>
    <property type="match status" value="1"/>
</dbReference>
<organism evidence="3 4">
    <name type="scientific">Nocardia nova SH22a</name>
    <dbReference type="NCBI Taxonomy" id="1415166"/>
    <lineage>
        <taxon>Bacteria</taxon>
        <taxon>Bacillati</taxon>
        <taxon>Actinomycetota</taxon>
        <taxon>Actinomycetes</taxon>
        <taxon>Mycobacteriales</taxon>
        <taxon>Nocardiaceae</taxon>
        <taxon>Nocardia</taxon>
    </lineage>
</organism>
<keyword evidence="1" id="KW-0472">Membrane</keyword>
<protein>
    <submittedName>
        <fullName evidence="3">Mce family protein MceD</fullName>
    </submittedName>
</protein>
<proteinExistence type="predicted"/>